<dbReference type="InterPro" id="IPR008136">
    <property type="entry name" value="CinA_C"/>
</dbReference>
<accession>A0ABP7Y7E7</accession>
<dbReference type="Pfam" id="PF02464">
    <property type="entry name" value="CinA"/>
    <property type="match status" value="1"/>
</dbReference>
<evidence type="ECO:0000259" key="1">
    <source>
        <dbReference type="Pfam" id="PF02464"/>
    </source>
</evidence>
<comment type="caution">
    <text evidence="2">The sequence shown here is derived from an EMBL/GenBank/DDBJ whole genome shotgun (WGS) entry which is preliminary data.</text>
</comment>
<organism evidence="2 3">
    <name type="scientific">Sphingobacterium kyonggiense</name>
    <dbReference type="NCBI Taxonomy" id="714075"/>
    <lineage>
        <taxon>Bacteria</taxon>
        <taxon>Pseudomonadati</taxon>
        <taxon>Bacteroidota</taxon>
        <taxon>Sphingobacteriia</taxon>
        <taxon>Sphingobacteriales</taxon>
        <taxon>Sphingobacteriaceae</taxon>
        <taxon>Sphingobacterium</taxon>
    </lineage>
</organism>
<dbReference type="RefSeq" id="WP_344672771.1">
    <property type="nucleotide sequence ID" value="NZ_BAAAZI010000001.1"/>
</dbReference>
<dbReference type="Gene3D" id="3.90.950.20">
    <property type="entry name" value="CinA-like"/>
    <property type="match status" value="1"/>
</dbReference>
<dbReference type="Proteomes" id="UP001500101">
    <property type="component" value="Unassembled WGS sequence"/>
</dbReference>
<sequence>MSQINHKQLNELGNQLQERGLSLAFVESMTAGFMSSVWSLQVNAGACLKGGIVCFHESVKTDLLKVPASLIEQYTAESMEVTMAMLDGLKKLIDADIYFSITGRAYEGDEPNPHTAEGEVFLICSCEEHILQQRLYIATENAADIYIETFNASLNNLEELLHLKSLYDHPLQES</sequence>
<proteinExistence type="predicted"/>
<gene>
    <name evidence="2" type="ORF">GCM10022216_01490</name>
</gene>
<keyword evidence="3" id="KW-1185">Reference proteome</keyword>
<feature type="domain" description="CinA C-terminal" evidence="1">
    <location>
        <begin position="10"/>
        <end position="160"/>
    </location>
</feature>
<dbReference type="SUPFAM" id="SSF142433">
    <property type="entry name" value="CinA-like"/>
    <property type="match status" value="1"/>
</dbReference>
<evidence type="ECO:0000313" key="2">
    <source>
        <dbReference type="EMBL" id="GAA4131415.1"/>
    </source>
</evidence>
<dbReference type="EMBL" id="BAAAZI010000001">
    <property type="protein sequence ID" value="GAA4131415.1"/>
    <property type="molecule type" value="Genomic_DNA"/>
</dbReference>
<protein>
    <recommendedName>
        <fullName evidence="1">CinA C-terminal domain-containing protein</fullName>
    </recommendedName>
</protein>
<dbReference type="InterPro" id="IPR036653">
    <property type="entry name" value="CinA-like_C"/>
</dbReference>
<evidence type="ECO:0000313" key="3">
    <source>
        <dbReference type="Proteomes" id="UP001500101"/>
    </source>
</evidence>
<reference evidence="3" key="1">
    <citation type="journal article" date="2019" name="Int. J. Syst. Evol. Microbiol.">
        <title>The Global Catalogue of Microorganisms (GCM) 10K type strain sequencing project: providing services to taxonomists for standard genome sequencing and annotation.</title>
        <authorList>
            <consortium name="The Broad Institute Genomics Platform"/>
            <consortium name="The Broad Institute Genome Sequencing Center for Infectious Disease"/>
            <person name="Wu L."/>
            <person name="Ma J."/>
        </authorList>
    </citation>
    <scope>NUCLEOTIDE SEQUENCE [LARGE SCALE GENOMIC DNA]</scope>
    <source>
        <strain evidence="3">JCM 16704</strain>
    </source>
</reference>
<dbReference type="NCBIfam" id="TIGR00199">
    <property type="entry name" value="PncC_domain"/>
    <property type="match status" value="1"/>
</dbReference>
<name>A0ABP7Y7E7_9SPHI</name>